<gene>
    <name evidence="2" type="ORF">PROAA_1880002</name>
</gene>
<reference evidence="2 3" key="1">
    <citation type="submission" date="2016-06" db="EMBL/GenBank/DDBJ databases">
        <authorList>
            <person name="Kjaerup R.B."/>
            <person name="Dalgaard T.S."/>
            <person name="Juul-Madsen H.R."/>
        </authorList>
    </citation>
    <scope>NUCLEOTIDE SEQUENCE [LARGE SCALE GENOMIC DNA]</scope>
    <source>
        <strain evidence="2">2</strain>
    </source>
</reference>
<proteinExistence type="predicted"/>
<accession>A0A1A8XMM6</accession>
<dbReference type="EMBL" id="FLQY01000099">
    <property type="protein sequence ID" value="SBT06410.1"/>
    <property type="molecule type" value="Genomic_DNA"/>
</dbReference>
<organism evidence="2 3">
    <name type="scientific">Candidatus Propionivibrio aalborgensis</name>
    <dbReference type="NCBI Taxonomy" id="1860101"/>
    <lineage>
        <taxon>Bacteria</taxon>
        <taxon>Pseudomonadati</taxon>
        <taxon>Pseudomonadota</taxon>
        <taxon>Betaproteobacteria</taxon>
        <taxon>Rhodocyclales</taxon>
        <taxon>Rhodocyclaceae</taxon>
        <taxon>Propionivibrio</taxon>
    </lineage>
</organism>
<name>A0A1A8XMM6_9RHOO</name>
<dbReference type="AlphaFoldDB" id="A0A1A8XMM6"/>
<protein>
    <submittedName>
        <fullName evidence="2">Uncharacterized protein</fullName>
    </submittedName>
</protein>
<keyword evidence="3" id="KW-1185">Reference proteome</keyword>
<sequence>MLCPLTKSHDHPSPRVRKGKPEKVLTDDPAFKHSRFGFVSDWILTNKSRNAYQDTEASESPA</sequence>
<dbReference type="Proteomes" id="UP000199600">
    <property type="component" value="Unassembled WGS sequence"/>
</dbReference>
<evidence type="ECO:0000313" key="2">
    <source>
        <dbReference type="EMBL" id="SBT06410.1"/>
    </source>
</evidence>
<evidence type="ECO:0000313" key="3">
    <source>
        <dbReference type="Proteomes" id="UP000199600"/>
    </source>
</evidence>
<feature type="compositionally biased region" description="Basic and acidic residues" evidence="1">
    <location>
        <begin position="7"/>
        <end position="23"/>
    </location>
</feature>
<evidence type="ECO:0000256" key="1">
    <source>
        <dbReference type="SAM" id="MobiDB-lite"/>
    </source>
</evidence>
<feature type="region of interest" description="Disordered" evidence="1">
    <location>
        <begin position="1"/>
        <end position="23"/>
    </location>
</feature>